<dbReference type="EMBL" id="RBNJ01006114">
    <property type="protein sequence ID" value="RUS28800.1"/>
    <property type="molecule type" value="Genomic_DNA"/>
</dbReference>
<keyword evidence="1" id="KW-0472">Membrane</keyword>
<dbReference type="AlphaFoldDB" id="A0A433QG56"/>
<accession>A0A433QG56</accession>
<keyword evidence="1" id="KW-1133">Transmembrane helix</keyword>
<organism evidence="2 3">
    <name type="scientific">Jimgerdemannia flammicorona</name>
    <dbReference type="NCBI Taxonomy" id="994334"/>
    <lineage>
        <taxon>Eukaryota</taxon>
        <taxon>Fungi</taxon>
        <taxon>Fungi incertae sedis</taxon>
        <taxon>Mucoromycota</taxon>
        <taxon>Mucoromycotina</taxon>
        <taxon>Endogonomycetes</taxon>
        <taxon>Endogonales</taxon>
        <taxon>Endogonaceae</taxon>
        <taxon>Jimgerdemannia</taxon>
    </lineage>
</organism>
<evidence type="ECO:0000313" key="3">
    <source>
        <dbReference type="Proteomes" id="UP000274822"/>
    </source>
</evidence>
<proteinExistence type="predicted"/>
<feature type="transmembrane region" description="Helical" evidence="1">
    <location>
        <begin position="74"/>
        <end position="93"/>
    </location>
</feature>
<keyword evidence="1" id="KW-0812">Transmembrane</keyword>
<name>A0A433QG56_9FUNG</name>
<reference evidence="2 3" key="1">
    <citation type="journal article" date="2018" name="New Phytol.">
        <title>Phylogenomics of Endogonaceae and evolution of mycorrhizas within Mucoromycota.</title>
        <authorList>
            <person name="Chang Y."/>
            <person name="Desiro A."/>
            <person name="Na H."/>
            <person name="Sandor L."/>
            <person name="Lipzen A."/>
            <person name="Clum A."/>
            <person name="Barry K."/>
            <person name="Grigoriev I.V."/>
            <person name="Martin F.M."/>
            <person name="Stajich J.E."/>
            <person name="Smith M.E."/>
            <person name="Bonito G."/>
            <person name="Spatafora J.W."/>
        </authorList>
    </citation>
    <scope>NUCLEOTIDE SEQUENCE [LARGE SCALE GENOMIC DNA]</scope>
    <source>
        <strain evidence="2 3">AD002</strain>
    </source>
</reference>
<dbReference type="Proteomes" id="UP000274822">
    <property type="component" value="Unassembled WGS sequence"/>
</dbReference>
<sequence>MSQISWRNILLTDTSKKPPEKYRFLGYYQFRQKQRDFMSNFRLEAQRLRKCLWFLSEYGSDVEKRATRRLLDNFEASILFYFILFFVTFQTPLADSMEGPVKSREGVNTSMTMVDACVPSTLWCHSLSRHGPQSDCIISCGGGVLQESREGNHRRKNKDINQFWNEVELLDDQFMTSPKPAVTGEV</sequence>
<keyword evidence="3" id="KW-1185">Reference proteome</keyword>
<evidence type="ECO:0000256" key="1">
    <source>
        <dbReference type="SAM" id="Phobius"/>
    </source>
</evidence>
<gene>
    <name evidence="2" type="ORF">BC938DRAFT_481433</name>
</gene>
<evidence type="ECO:0000313" key="2">
    <source>
        <dbReference type="EMBL" id="RUS28800.1"/>
    </source>
</evidence>
<protein>
    <submittedName>
        <fullName evidence="2">Uncharacterized protein</fullName>
    </submittedName>
</protein>
<comment type="caution">
    <text evidence="2">The sequence shown here is derived from an EMBL/GenBank/DDBJ whole genome shotgun (WGS) entry which is preliminary data.</text>
</comment>